<organism evidence="1 2">
    <name type="scientific">Nosema bombycis (strain CQ1 / CVCC 102059)</name>
    <name type="common">Microsporidian parasite</name>
    <name type="synonym">Pebrine of silkworm</name>
    <dbReference type="NCBI Taxonomy" id="578461"/>
    <lineage>
        <taxon>Eukaryota</taxon>
        <taxon>Fungi</taxon>
        <taxon>Fungi incertae sedis</taxon>
        <taxon>Microsporidia</taxon>
        <taxon>Nosematidae</taxon>
        <taxon>Nosema</taxon>
    </lineage>
</organism>
<evidence type="ECO:0000313" key="1">
    <source>
        <dbReference type="EMBL" id="EOB15347.1"/>
    </source>
</evidence>
<accession>R0KYS8</accession>
<keyword evidence="2" id="KW-1185">Reference proteome</keyword>
<dbReference type="Proteomes" id="UP000016927">
    <property type="component" value="Unassembled WGS sequence"/>
</dbReference>
<dbReference type="STRING" id="578461.R0KYS8"/>
<dbReference type="OrthoDB" id="2158148at2759"/>
<sequence length="190" mass="22512">MLTLDQIEKSIMYMDDTYDANFGEWIRNEDNSRIVAFNMKKYVDSYSVSNVIVVIKWIVKDWTLKSIIIFTKKMLIEEIKTLSFREADQDKEKYYNRVKIVSGIIYTWNPLFISEFILSTTKYFNSEEKIKLLEALLDSLEDNKLNDVLNHLNGKLDNKVRNELINVQNLSKRKKVDRRTNSMIEAYNVS</sequence>
<name>R0KYS8_NOSB1</name>
<dbReference type="VEuPathDB" id="MicrosporidiaDB:NBO_6g0097"/>
<proteinExistence type="predicted"/>
<dbReference type="AlphaFoldDB" id="R0KYS8"/>
<dbReference type="HOGENOM" id="CLU_1496650_0_0_1"/>
<dbReference type="OMA" id="KWIVKDW"/>
<reference evidence="1 2" key="1">
    <citation type="journal article" date="2013" name="BMC Genomics">
        <title>Comparative genomics of parasitic silkworm microsporidia reveal an association between genome expansion and host adaptation.</title>
        <authorList>
            <person name="Pan G."/>
            <person name="Xu J."/>
            <person name="Li T."/>
            <person name="Xia Q."/>
            <person name="Liu S.L."/>
            <person name="Zhang G."/>
            <person name="Li S."/>
            <person name="Li C."/>
            <person name="Liu H."/>
            <person name="Yang L."/>
            <person name="Liu T."/>
            <person name="Zhang X."/>
            <person name="Wu Z."/>
            <person name="Fan W."/>
            <person name="Dang X."/>
            <person name="Xiang H."/>
            <person name="Tao M."/>
            <person name="Li Y."/>
            <person name="Hu J."/>
            <person name="Li Z."/>
            <person name="Lin L."/>
            <person name="Luo J."/>
            <person name="Geng L."/>
            <person name="Wang L."/>
            <person name="Long M."/>
            <person name="Wan Y."/>
            <person name="He N."/>
            <person name="Zhang Z."/>
            <person name="Lu C."/>
            <person name="Keeling P.J."/>
            <person name="Wang J."/>
            <person name="Xiang Z."/>
            <person name="Zhou Z."/>
        </authorList>
    </citation>
    <scope>NUCLEOTIDE SEQUENCE [LARGE SCALE GENOMIC DNA]</scope>
    <source>
        <strain evidence="2">CQ1 / CVCC 102059</strain>
    </source>
</reference>
<evidence type="ECO:0000313" key="2">
    <source>
        <dbReference type="Proteomes" id="UP000016927"/>
    </source>
</evidence>
<gene>
    <name evidence="1" type="ORF">NBO_6g0097</name>
</gene>
<protein>
    <submittedName>
        <fullName evidence="1">Uncharacterized protein</fullName>
    </submittedName>
</protein>
<dbReference type="EMBL" id="KB908914">
    <property type="protein sequence ID" value="EOB15347.1"/>
    <property type="molecule type" value="Genomic_DNA"/>
</dbReference>